<gene>
    <name evidence="2" type="ORF">Tco025E_09292</name>
</gene>
<accession>A0A422MXZ7</accession>
<reference evidence="2 3" key="1">
    <citation type="journal article" date="2018" name="BMC Genomics">
        <title>Genomic comparison of Trypanosoma conorhini and Trypanosoma rangeli to Trypanosoma cruzi strains of high and low virulence.</title>
        <authorList>
            <person name="Bradwell K.R."/>
            <person name="Koparde V.N."/>
            <person name="Matveyev A.V."/>
            <person name="Serrano M.G."/>
            <person name="Alves J.M."/>
            <person name="Parikh H."/>
            <person name="Huang B."/>
            <person name="Lee V."/>
            <person name="Espinosa-Alvarez O."/>
            <person name="Ortiz P.A."/>
            <person name="Costa-Martins A.G."/>
            <person name="Teixeira M.M."/>
            <person name="Buck G.A."/>
        </authorList>
    </citation>
    <scope>NUCLEOTIDE SEQUENCE [LARGE SCALE GENOMIC DNA]</scope>
    <source>
        <strain evidence="2 3">025E</strain>
    </source>
</reference>
<evidence type="ECO:0000313" key="2">
    <source>
        <dbReference type="EMBL" id="RNE98102.1"/>
    </source>
</evidence>
<dbReference type="RefSeq" id="XP_029223763.1">
    <property type="nucleotide sequence ID" value="XM_029376112.1"/>
</dbReference>
<dbReference type="EMBL" id="MKKU01001065">
    <property type="protein sequence ID" value="RNE98102.1"/>
    <property type="molecule type" value="Genomic_DNA"/>
</dbReference>
<feature type="region of interest" description="Disordered" evidence="1">
    <location>
        <begin position="1"/>
        <end position="27"/>
    </location>
</feature>
<name>A0A422MXZ7_9TRYP</name>
<proteinExistence type="predicted"/>
<evidence type="ECO:0000256" key="1">
    <source>
        <dbReference type="SAM" id="MobiDB-lite"/>
    </source>
</evidence>
<evidence type="ECO:0000313" key="3">
    <source>
        <dbReference type="Proteomes" id="UP000284403"/>
    </source>
</evidence>
<sequence>MRSSPLQGGQFRRPERRALCLPRAGEGADPRLEKCGGAAVEALAPTKMPKFLKKRAPAHVHRKILLKENRHRNMPLLQPLLQRGPLLTLETASIPRADPQKRTRIQFRVSAHSRRSCQ</sequence>
<protein>
    <submittedName>
        <fullName evidence="2">Uncharacterized protein</fullName>
    </submittedName>
</protein>
<comment type="caution">
    <text evidence="2">The sequence shown here is derived from an EMBL/GenBank/DDBJ whole genome shotgun (WGS) entry which is preliminary data.</text>
</comment>
<organism evidence="2 3">
    <name type="scientific">Trypanosoma conorhini</name>
    <dbReference type="NCBI Taxonomy" id="83891"/>
    <lineage>
        <taxon>Eukaryota</taxon>
        <taxon>Discoba</taxon>
        <taxon>Euglenozoa</taxon>
        <taxon>Kinetoplastea</taxon>
        <taxon>Metakinetoplastina</taxon>
        <taxon>Trypanosomatida</taxon>
        <taxon>Trypanosomatidae</taxon>
        <taxon>Trypanosoma</taxon>
    </lineage>
</organism>
<keyword evidence="3" id="KW-1185">Reference proteome</keyword>
<dbReference type="AlphaFoldDB" id="A0A422MXZ7"/>
<dbReference type="GeneID" id="40322903"/>
<dbReference type="Proteomes" id="UP000284403">
    <property type="component" value="Unassembled WGS sequence"/>
</dbReference>